<evidence type="ECO:0008006" key="5">
    <source>
        <dbReference type="Google" id="ProtNLM"/>
    </source>
</evidence>
<sequence>MNRTTHRIRRAATATALVAAGAALLVPATASAAPVSPTAPVPGTQCNVGQVERATAKVAPEFWQHISSNPKAKERFEQTLVQTPEQRTAAREAAKKDRQAKIDEWKKANPGKTPPQHGAGKPGGKHDGTPRTKPSKEQVEQKIAQVKATCATS</sequence>
<dbReference type="Proteomes" id="UP001178281">
    <property type="component" value="Unassembled WGS sequence"/>
</dbReference>
<feature type="region of interest" description="Disordered" evidence="1">
    <location>
        <begin position="81"/>
        <end position="153"/>
    </location>
</feature>
<name>A0AA90SRV1_9ACTN</name>
<evidence type="ECO:0000256" key="1">
    <source>
        <dbReference type="SAM" id="MobiDB-lite"/>
    </source>
</evidence>
<accession>A0AA90SRV1</accession>
<gene>
    <name evidence="3" type="ORF">Q7X28_15295</name>
</gene>
<feature type="signal peptide" evidence="2">
    <location>
        <begin position="1"/>
        <end position="32"/>
    </location>
</feature>
<comment type="caution">
    <text evidence="3">The sequence shown here is derived from an EMBL/GenBank/DDBJ whole genome shotgun (WGS) entry which is preliminary data.</text>
</comment>
<reference evidence="3" key="1">
    <citation type="submission" date="2023-08" db="EMBL/GenBank/DDBJ databases">
        <title>The draft genome of Tsukamurella strandjordii strain 050030.</title>
        <authorList>
            <person name="Zhao F."/>
            <person name="Feng Y."/>
            <person name="Zong Z."/>
        </authorList>
    </citation>
    <scope>NUCLEOTIDE SEQUENCE</scope>
    <source>
        <strain evidence="3">050030</strain>
    </source>
</reference>
<keyword evidence="4" id="KW-1185">Reference proteome</keyword>
<proteinExistence type="predicted"/>
<evidence type="ECO:0000313" key="4">
    <source>
        <dbReference type="Proteomes" id="UP001178281"/>
    </source>
</evidence>
<organism evidence="3 4">
    <name type="scientific">Tsukamurella strandjordii</name>
    <dbReference type="NCBI Taxonomy" id="147577"/>
    <lineage>
        <taxon>Bacteria</taxon>
        <taxon>Bacillati</taxon>
        <taxon>Actinomycetota</taxon>
        <taxon>Actinomycetes</taxon>
        <taxon>Mycobacteriales</taxon>
        <taxon>Tsukamurellaceae</taxon>
        <taxon>Tsukamurella</taxon>
    </lineage>
</organism>
<keyword evidence="2" id="KW-0732">Signal</keyword>
<feature type="compositionally biased region" description="Basic and acidic residues" evidence="1">
    <location>
        <begin position="124"/>
        <end position="140"/>
    </location>
</feature>
<feature type="compositionally biased region" description="Basic and acidic residues" evidence="1">
    <location>
        <begin position="88"/>
        <end position="107"/>
    </location>
</feature>
<dbReference type="AlphaFoldDB" id="A0AA90SRV1"/>
<evidence type="ECO:0000313" key="3">
    <source>
        <dbReference type="EMBL" id="MDP0399291.1"/>
    </source>
</evidence>
<dbReference type="EMBL" id="JAUTIX010000006">
    <property type="protein sequence ID" value="MDP0399291.1"/>
    <property type="molecule type" value="Genomic_DNA"/>
</dbReference>
<dbReference type="RefSeq" id="WP_305111984.1">
    <property type="nucleotide sequence ID" value="NZ_JAUTIX010000006.1"/>
</dbReference>
<protein>
    <recommendedName>
        <fullName evidence="5">Hemophore-related protein</fullName>
    </recommendedName>
</protein>
<evidence type="ECO:0000256" key="2">
    <source>
        <dbReference type="SAM" id="SignalP"/>
    </source>
</evidence>
<feature type="chain" id="PRO_5041742623" description="Hemophore-related protein" evidence="2">
    <location>
        <begin position="33"/>
        <end position="153"/>
    </location>
</feature>